<keyword evidence="5" id="KW-0677">Repeat</keyword>
<evidence type="ECO:0008006" key="14">
    <source>
        <dbReference type="Google" id="ProtNLM"/>
    </source>
</evidence>
<evidence type="ECO:0000256" key="3">
    <source>
        <dbReference type="ARBA" id="ARBA00022448"/>
    </source>
</evidence>
<evidence type="ECO:0000256" key="4">
    <source>
        <dbReference type="ARBA" id="ARBA00022692"/>
    </source>
</evidence>
<dbReference type="PANTHER" id="PTHR24223">
    <property type="entry name" value="ATP-BINDING CASSETTE SUB-FAMILY C"/>
    <property type="match status" value="1"/>
</dbReference>
<evidence type="ECO:0000256" key="9">
    <source>
        <dbReference type="ARBA" id="ARBA00023136"/>
    </source>
</evidence>
<comment type="subcellular location">
    <subcellularLocation>
        <location evidence="1">Membrane</location>
        <topology evidence="1">Multi-pass membrane protein</topology>
    </subcellularLocation>
</comment>
<evidence type="ECO:0000256" key="10">
    <source>
        <dbReference type="SAM" id="Phobius"/>
    </source>
</evidence>
<dbReference type="CDD" id="cd03250">
    <property type="entry name" value="ABCC_MRP_domain1"/>
    <property type="match status" value="1"/>
</dbReference>
<keyword evidence="6" id="KW-0547">Nucleotide-binding</keyword>
<dbReference type="InterPro" id="IPR036640">
    <property type="entry name" value="ABC1_TM_sf"/>
</dbReference>
<accession>A0A7R9GWG7</accession>
<dbReference type="InterPro" id="IPR027417">
    <property type="entry name" value="P-loop_NTPase"/>
</dbReference>
<dbReference type="FunFam" id="3.40.50.300:FF:000973">
    <property type="entry name" value="Multidrug resistance-associated protein 4"/>
    <property type="match status" value="1"/>
</dbReference>
<evidence type="ECO:0000313" key="13">
    <source>
        <dbReference type="EMBL" id="CAD7399248.1"/>
    </source>
</evidence>
<evidence type="ECO:0000256" key="2">
    <source>
        <dbReference type="ARBA" id="ARBA00009726"/>
    </source>
</evidence>
<dbReference type="Pfam" id="PF00005">
    <property type="entry name" value="ABC_tran"/>
    <property type="match status" value="1"/>
</dbReference>
<dbReference type="InterPro" id="IPR050173">
    <property type="entry name" value="ABC_transporter_C-like"/>
</dbReference>
<evidence type="ECO:0000256" key="7">
    <source>
        <dbReference type="ARBA" id="ARBA00022840"/>
    </source>
</evidence>
<feature type="transmembrane region" description="Helical" evidence="10">
    <location>
        <begin position="482"/>
        <end position="499"/>
    </location>
</feature>
<reference evidence="13" key="1">
    <citation type="submission" date="2020-11" db="EMBL/GenBank/DDBJ databases">
        <authorList>
            <person name="Tran Van P."/>
        </authorList>
    </citation>
    <scope>NUCLEOTIDE SEQUENCE</scope>
</reference>
<evidence type="ECO:0000256" key="6">
    <source>
        <dbReference type="ARBA" id="ARBA00022741"/>
    </source>
</evidence>
<dbReference type="AlphaFoldDB" id="A0A7R9GWG7"/>
<dbReference type="PROSITE" id="PS00211">
    <property type="entry name" value="ABC_TRANSPORTER_1"/>
    <property type="match status" value="1"/>
</dbReference>
<protein>
    <recommendedName>
        <fullName evidence="14">Multidrug resistance-associated protein lethal(2)03659</fullName>
    </recommendedName>
</protein>
<dbReference type="GO" id="GO:0005524">
    <property type="term" value="F:ATP binding"/>
    <property type="evidence" value="ECO:0007669"/>
    <property type="project" value="UniProtKB-KW"/>
</dbReference>
<dbReference type="GO" id="GO:0140359">
    <property type="term" value="F:ABC-type transporter activity"/>
    <property type="evidence" value="ECO:0007669"/>
    <property type="project" value="InterPro"/>
</dbReference>
<comment type="similarity">
    <text evidence="2">Belongs to the ABC transporter superfamily. ABCC family. Conjugate transporter (TC 3.A.1.208) subfamily.</text>
</comment>
<proteinExistence type="inferred from homology"/>
<evidence type="ECO:0000256" key="8">
    <source>
        <dbReference type="ARBA" id="ARBA00022989"/>
    </source>
</evidence>
<keyword evidence="7" id="KW-0067">ATP-binding</keyword>
<keyword evidence="9 10" id="KW-0472">Membrane</keyword>
<dbReference type="InterPro" id="IPR017871">
    <property type="entry name" value="ABC_transporter-like_CS"/>
</dbReference>
<keyword evidence="4 10" id="KW-0812">Transmembrane</keyword>
<evidence type="ECO:0000259" key="11">
    <source>
        <dbReference type="PROSITE" id="PS50893"/>
    </source>
</evidence>
<dbReference type="PROSITE" id="PS50929">
    <property type="entry name" value="ABC_TM1F"/>
    <property type="match status" value="1"/>
</dbReference>
<feature type="transmembrane region" description="Helical" evidence="10">
    <location>
        <begin position="560"/>
        <end position="587"/>
    </location>
</feature>
<evidence type="ECO:0000256" key="5">
    <source>
        <dbReference type="ARBA" id="ARBA00022737"/>
    </source>
</evidence>
<name>A0A7R9GWG7_TIMCR</name>
<keyword evidence="3" id="KW-0813">Transport</keyword>
<dbReference type="GO" id="GO:0016887">
    <property type="term" value="F:ATP hydrolysis activity"/>
    <property type="evidence" value="ECO:0007669"/>
    <property type="project" value="InterPro"/>
</dbReference>
<evidence type="ECO:0000256" key="1">
    <source>
        <dbReference type="ARBA" id="ARBA00004141"/>
    </source>
</evidence>
<dbReference type="EMBL" id="OC317826">
    <property type="protein sequence ID" value="CAD7399248.1"/>
    <property type="molecule type" value="Genomic_DNA"/>
</dbReference>
<dbReference type="SUPFAM" id="SSF52540">
    <property type="entry name" value="P-loop containing nucleoside triphosphate hydrolases"/>
    <property type="match status" value="2"/>
</dbReference>
<gene>
    <name evidence="13" type="ORF">TCEB3V08_LOCUS4914</name>
</gene>
<dbReference type="PANTHER" id="PTHR24223:SF456">
    <property type="entry name" value="MULTIDRUG RESISTANCE-ASSOCIATED PROTEIN LETHAL(2)03659"/>
    <property type="match status" value="1"/>
</dbReference>
<dbReference type="Gene3D" id="1.20.1560.10">
    <property type="entry name" value="ABC transporter type 1, transmembrane domain"/>
    <property type="match status" value="1"/>
</dbReference>
<organism evidence="13">
    <name type="scientific">Timema cristinae</name>
    <name type="common">Walking stick</name>
    <dbReference type="NCBI Taxonomy" id="61476"/>
    <lineage>
        <taxon>Eukaryota</taxon>
        <taxon>Metazoa</taxon>
        <taxon>Ecdysozoa</taxon>
        <taxon>Arthropoda</taxon>
        <taxon>Hexapoda</taxon>
        <taxon>Insecta</taxon>
        <taxon>Pterygota</taxon>
        <taxon>Neoptera</taxon>
        <taxon>Polyneoptera</taxon>
        <taxon>Phasmatodea</taxon>
        <taxon>Timematodea</taxon>
        <taxon>Timematoidea</taxon>
        <taxon>Timematidae</taxon>
        <taxon>Timema</taxon>
    </lineage>
</organism>
<dbReference type="SUPFAM" id="SSF90123">
    <property type="entry name" value="ABC transporter transmembrane region"/>
    <property type="match status" value="1"/>
</dbReference>
<dbReference type="PROSITE" id="PS50893">
    <property type="entry name" value="ABC_TRANSPORTER_2"/>
    <property type="match status" value="1"/>
</dbReference>
<dbReference type="Pfam" id="PF00664">
    <property type="entry name" value="ABC_membrane"/>
    <property type="match status" value="1"/>
</dbReference>
<keyword evidence="8 10" id="KW-1133">Transmembrane helix</keyword>
<dbReference type="Gene3D" id="3.40.50.300">
    <property type="entry name" value="P-loop containing nucleotide triphosphate hydrolases"/>
    <property type="match status" value="2"/>
</dbReference>
<dbReference type="InterPro" id="IPR003439">
    <property type="entry name" value="ABC_transporter-like_ATP-bd"/>
</dbReference>
<evidence type="ECO:0000259" key="12">
    <source>
        <dbReference type="PROSITE" id="PS50929"/>
    </source>
</evidence>
<dbReference type="InterPro" id="IPR003593">
    <property type="entry name" value="AAA+_ATPase"/>
</dbReference>
<sequence>MLTPALLYGYEGRVFQVKHKSNVDPVGMRDLRNVCGKKTLMDTVTNEWVLKETKVRISLVSLLIPVVTSGLDNFKTKMDAGRTPQGPANPLEKANFCSAFFFTWAFGIFRSGMKKDLESEDLFVPLKEHKSATLGDKFERLWTKERARKNPSLIRVVVKFFVGRFMFYGIFEAVMELVFRTSTLFDEAVLVKISKHPVGAAPGKCDGYWGPTRSSVCEERGSSTRTKWLVVSTHVVGVTGQGTSSRSPTPDGNKEGRDFLRTKLPKAGLVLDFFGCPSTQNATHGLRSMSGEKVPFPIAVSSRNRIQRKLTLSVFNSIFRVAQPLFLGQLLRYFESSSEVTKNSAYLYAGGVIVCSASFTFVRQQFILGVSHLGMKIRVGVCSLIYRKEKPTPSSPDRDSNLDLPVLNTTSALANYATEYRKSLRLSQSSLGHTTVGQIVNLLSNDVGRFNWCLLHLHYLWIGPVQTVLVAYFMWVTVGLPAVFGVAAMLLFIPLQGFLGNKTAALRLKAALRTDERIRLMNEVVSSVRVIKMYAWEIPFSKLVSEARRKEMKELRATSYVRAIIFSFEMLTTRLTLLITILAYVFMGNYVTAEKKFLQYEEIRKSSSVPDVAGAAVPQPHARYNIDETSFEEGVVSDENVKGDVTISHLTARWSTDTPENTLTDVNLRAGPGELLAIIGPVGAGKETVGHHWTSRCRKGESLTVSILVSLAPGRLLAIIGPVGAGKSSIVQAILGELPATSGSVTVKGKLSYASQEPWLFAGTVRSNITFGEPYLEDRYKEVILICALERDLELLPHGDMTVVGDRGVSLSGGQRARINLARTVYRCADVYILDDPLSAVDTHVGKHLFEKCISGFLRDKSCILITHQLQYLEHVHHIIIINEGRIEAEGAFSKLQESGVDFAQLLGHNEVDPETSESEDGHITENNTSAEILDQTTLGSSVAVALDDGTALLGTKHGYGTFTPTPDKARELRTRGKVDSQVYLSYLRNGGNCFMVFLMFLTNTMTQSLASSSDYWLSY</sequence>
<dbReference type="GO" id="GO:0016020">
    <property type="term" value="C:membrane"/>
    <property type="evidence" value="ECO:0007669"/>
    <property type="project" value="UniProtKB-SubCell"/>
</dbReference>
<dbReference type="InterPro" id="IPR011527">
    <property type="entry name" value="ABC1_TM_dom"/>
</dbReference>
<dbReference type="SMART" id="SM00382">
    <property type="entry name" value="AAA"/>
    <property type="match status" value="1"/>
</dbReference>
<feature type="domain" description="ABC transporter" evidence="11">
    <location>
        <begin position="684"/>
        <end position="909"/>
    </location>
</feature>
<feature type="domain" description="ABC transmembrane type-1" evidence="12">
    <location>
        <begin position="312"/>
        <end position="593"/>
    </location>
</feature>